<evidence type="ECO:0000313" key="1">
    <source>
        <dbReference type="EMBL" id="NEA29907.1"/>
    </source>
</evidence>
<organism evidence="1 2">
    <name type="scientific">Actinomadura bangladeshensis</name>
    <dbReference type="NCBI Taxonomy" id="453573"/>
    <lineage>
        <taxon>Bacteria</taxon>
        <taxon>Bacillati</taxon>
        <taxon>Actinomycetota</taxon>
        <taxon>Actinomycetes</taxon>
        <taxon>Streptosporangiales</taxon>
        <taxon>Thermomonosporaceae</taxon>
        <taxon>Actinomadura</taxon>
    </lineage>
</organism>
<proteinExistence type="predicted"/>
<evidence type="ECO:0000313" key="2">
    <source>
        <dbReference type="Proteomes" id="UP000475532"/>
    </source>
</evidence>
<protein>
    <submittedName>
        <fullName evidence="1">Uncharacterized protein</fullName>
    </submittedName>
</protein>
<sequence>MIVDLYSWDVRSGDGMCAGPGGVSSDRSRALDALAEALRNEPPGAHGSMWMVHLRMGRHPEYTYDGLLATGLHDPRSGAVTVDDPT</sequence>
<dbReference type="EMBL" id="JAAGLI010001252">
    <property type="protein sequence ID" value="NEA29907.1"/>
    <property type="molecule type" value="Genomic_DNA"/>
</dbReference>
<name>A0A6L9QWJ6_9ACTN</name>
<comment type="caution">
    <text evidence="1">The sequence shown here is derived from an EMBL/GenBank/DDBJ whole genome shotgun (WGS) entry which is preliminary data.</text>
</comment>
<accession>A0A6L9QWJ6</accession>
<dbReference type="AlphaFoldDB" id="A0A6L9QWJ6"/>
<dbReference type="Proteomes" id="UP000475532">
    <property type="component" value="Unassembled WGS sequence"/>
</dbReference>
<dbReference type="RefSeq" id="WP_163064560.1">
    <property type="nucleotide sequence ID" value="NZ_JAAGLI010001252.1"/>
</dbReference>
<reference evidence="1 2" key="1">
    <citation type="submission" date="2020-01" db="EMBL/GenBank/DDBJ databases">
        <title>Insect and environment-associated Actinomycetes.</title>
        <authorList>
            <person name="Currrie C."/>
            <person name="Chevrette M."/>
            <person name="Carlson C."/>
            <person name="Stubbendieck R."/>
            <person name="Wendt-Pienkowski E."/>
        </authorList>
    </citation>
    <scope>NUCLEOTIDE SEQUENCE [LARGE SCALE GENOMIC DNA]</scope>
    <source>
        <strain evidence="1 2">SID10258</strain>
    </source>
</reference>
<gene>
    <name evidence="1" type="ORF">G3I70_46515</name>
</gene>